<evidence type="ECO:0000313" key="1">
    <source>
        <dbReference type="EMBL" id="OFJ52015.1"/>
    </source>
</evidence>
<accession>A0A1E8Q0D4</accession>
<dbReference type="AlphaFoldDB" id="A0A1E8Q0D4"/>
<keyword evidence="2" id="KW-1185">Reference proteome</keyword>
<sequence length="59" mass="6754">MIIVRLVRLPILANFMQIVRYVETSLFAYLTNCSVSRVLASPMETTGKCPQFREAIAYK</sequence>
<proteinExistence type="predicted"/>
<evidence type="ECO:0000313" key="2">
    <source>
        <dbReference type="Proteomes" id="UP000178953"/>
    </source>
</evidence>
<comment type="caution">
    <text evidence="1">The sequence shown here is derived from an EMBL/GenBank/DDBJ whole genome shotgun (WGS) entry which is preliminary data.</text>
</comment>
<organism evidence="1 2">
    <name type="scientific">Mycolicibacterium grossiae</name>
    <dbReference type="NCBI Taxonomy" id="1552759"/>
    <lineage>
        <taxon>Bacteria</taxon>
        <taxon>Bacillati</taxon>
        <taxon>Actinomycetota</taxon>
        <taxon>Actinomycetes</taxon>
        <taxon>Mycobacteriales</taxon>
        <taxon>Mycobacteriaceae</taxon>
        <taxon>Mycolicibacterium</taxon>
    </lineage>
</organism>
<reference evidence="1 2" key="1">
    <citation type="submission" date="2016-09" db="EMBL/GenBank/DDBJ databases">
        <title>genome sequence of Mycobacterium sp. 739 SCH.</title>
        <authorList>
            <person name="Greninger A.L."/>
            <person name="Qin X."/>
            <person name="Jerome K."/>
            <person name="Vora S."/>
            <person name="Quinn K."/>
        </authorList>
    </citation>
    <scope>NUCLEOTIDE SEQUENCE [LARGE SCALE GENOMIC DNA]</scope>
    <source>
        <strain evidence="1 2">SCH</strain>
    </source>
</reference>
<protein>
    <submittedName>
        <fullName evidence="1">Uncharacterized protein</fullName>
    </submittedName>
</protein>
<gene>
    <name evidence="1" type="ORF">BEL07_19810</name>
</gene>
<dbReference type="Proteomes" id="UP000178953">
    <property type="component" value="Unassembled WGS sequence"/>
</dbReference>
<name>A0A1E8Q0D4_9MYCO</name>
<dbReference type="EMBL" id="MCHX01000050">
    <property type="protein sequence ID" value="OFJ52015.1"/>
    <property type="molecule type" value="Genomic_DNA"/>
</dbReference>